<evidence type="ECO:0000256" key="11">
    <source>
        <dbReference type="ARBA" id="ARBA00023254"/>
    </source>
</evidence>
<dbReference type="Pfam" id="PF02196">
    <property type="entry name" value="RBD"/>
    <property type="match status" value="1"/>
</dbReference>
<feature type="domain" description="Phorbol-ester/DAG-type" evidence="18">
    <location>
        <begin position="271"/>
        <end position="320"/>
    </location>
</feature>
<feature type="binding site" evidence="15">
    <location>
        <position position="565"/>
    </location>
    <ligand>
        <name>ATP</name>
        <dbReference type="ChEBI" id="CHEBI:30616"/>
    </ligand>
</feature>
<dbReference type="InterPro" id="IPR046349">
    <property type="entry name" value="C1-like_sf"/>
</dbReference>
<organism evidence="20 21">
    <name type="scientific">Bursaphelenchus okinawaensis</name>
    <dbReference type="NCBI Taxonomy" id="465554"/>
    <lineage>
        <taxon>Eukaryota</taxon>
        <taxon>Metazoa</taxon>
        <taxon>Ecdysozoa</taxon>
        <taxon>Nematoda</taxon>
        <taxon>Chromadorea</taxon>
        <taxon>Rhabditida</taxon>
        <taxon>Tylenchina</taxon>
        <taxon>Tylenchomorpha</taxon>
        <taxon>Aphelenchoidea</taxon>
        <taxon>Aphelenchoididae</taxon>
        <taxon>Bursaphelenchus</taxon>
    </lineage>
</organism>
<dbReference type="InterPro" id="IPR029071">
    <property type="entry name" value="Ubiquitin-like_domsf"/>
</dbReference>
<keyword evidence="7" id="KW-0418">Kinase</keyword>
<dbReference type="GO" id="GO:0005524">
    <property type="term" value="F:ATP binding"/>
    <property type="evidence" value="ECO:0007669"/>
    <property type="project" value="UniProtKB-UniRule"/>
</dbReference>
<dbReference type="PANTHER" id="PTHR44329:SF262">
    <property type="entry name" value="RAF HOMOLOG SERINE_THREONINE-PROTEIN KINASE RAF"/>
    <property type="match status" value="1"/>
</dbReference>
<feature type="compositionally biased region" description="Basic and acidic residues" evidence="16">
    <location>
        <begin position="363"/>
        <end position="375"/>
    </location>
</feature>
<dbReference type="InterPro" id="IPR002219">
    <property type="entry name" value="PKC_DAG/PE"/>
</dbReference>
<feature type="domain" description="RBD" evidence="19">
    <location>
        <begin position="186"/>
        <end position="262"/>
    </location>
</feature>
<dbReference type="PROSITE" id="PS00108">
    <property type="entry name" value="PROTEIN_KINASE_ST"/>
    <property type="match status" value="1"/>
</dbReference>
<dbReference type="PANTHER" id="PTHR44329">
    <property type="entry name" value="SERINE/THREONINE-PROTEIN KINASE TNNI3K-RELATED"/>
    <property type="match status" value="1"/>
</dbReference>
<evidence type="ECO:0000256" key="7">
    <source>
        <dbReference type="ARBA" id="ARBA00022777"/>
    </source>
</evidence>
<dbReference type="InterPro" id="IPR051681">
    <property type="entry name" value="Ser/Thr_Kinases-Pseudokinases"/>
</dbReference>
<dbReference type="FunFam" id="3.30.200.20:FF:000024">
    <property type="entry name" value="B-Raf proto-oncogene serine/threonine-protein kinase"/>
    <property type="match status" value="1"/>
</dbReference>
<dbReference type="GO" id="GO:0006950">
    <property type="term" value="P:response to stress"/>
    <property type="evidence" value="ECO:0007669"/>
    <property type="project" value="UniProtKB-ARBA"/>
</dbReference>
<dbReference type="GO" id="GO:0051321">
    <property type="term" value="P:meiotic cell cycle"/>
    <property type="evidence" value="ECO:0007669"/>
    <property type="project" value="UniProtKB-KW"/>
</dbReference>
<dbReference type="PROSITE" id="PS50898">
    <property type="entry name" value="RBD"/>
    <property type="match status" value="1"/>
</dbReference>
<dbReference type="InterPro" id="IPR000719">
    <property type="entry name" value="Prot_kinase_dom"/>
</dbReference>
<proteinExistence type="inferred from homology"/>
<dbReference type="EMBL" id="CAJFCW020000004">
    <property type="protein sequence ID" value="CAG9113077.1"/>
    <property type="molecule type" value="Genomic_DNA"/>
</dbReference>
<dbReference type="GO" id="GO:0004709">
    <property type="term" value="F:MAP kinase kinase kinase activity"/>
    <property type="evidence" value="ECO:0007669"/>
    <property type="project" value="TreeGrafter"/>
</dbReference>
<reference evidence="20" key="1">
    <citation type="submission" date="2020-09" db="EMBL/GenBank/DDBJ databases">
        <authorList>
            <person name="Kikuchi T."/>
        </authorList>
    </citation>
    <scope>NUCLEOTIDE SEQUENCE</scope>
    <source>
        <strain evidence="20">SH1</strain>
    </source>
</reference>
<dbReference type="InterPro" id="IPR001245">
    <property type="entry name" value="Ser-Thr/Tyr_kinase_cat_dom"/>
</dbReference>
<dbReference type="SMART" id="SM00455">
    <property type="entry name" value="RBD"/>
    <property type="match status" value="1"/>
</dbReference>
<keyword evidence="8" id="KW-0862">Zinc</keyword>
<evidence type="ECO:0000256" key="14">
    <source>
        <dbReference type="ARBA" id="ARBA00079172"/>
    </source>
</evidence>
<feature type="domain" description="Protein kinase" evidence="17">
    <location>
        <begin position="538"/>
        <end position="806"/>
    </location>
</feature>
<dbReference type="PROSITE" id="PS50011">
    <property type="entry name" value="PROTEIN_KINASE_DOM"/>
    <property type="match status" value="1"/>
</dbReference>
<evidence type="ECO:0000259" key="18">
    <source>
        <dbReference type="PROSITE" id="PS50081"/>
    </source>
</evidence>
<comment type="subunit">
    <text evidence="12">Interacts with cdf-1 in a zinc-dependent manner which promotes its activity.</text>
</comment>
<evidence type="ECO:0000313" key="20">
    <source>
        <dbReference type="EMBL" id="CAD5219960.1"/>
    </source>
</evidence>
<feature type="region of interest" description="Disordered" evidence="16">
    <location>
        <begin position="423"/>
        <end position="459"/>
    </location>
</feature>
<accession>A0A811KVW5</accession>
<dbReference type="InterPro" id="IPR011009">
    <property type="entry name" value="Kinase-like_dom_sf"/>
</dbReference>
<sequence length="830" mass="91887">MTHFSEFKGWELTPEADLYVVMFTYQSRIEPSYSPLSDCNINVDEHTTITILDAIRPSEATSTAITSPQTSNILATSPAQLGAGSPTRPTGFGTLKAKPMAQSPCPTRTRPMRIYGGESSDSSNQMRHSTSSSPLTPLSAGLSSSMHGFGNTLLEKHTRSSLSSSNTASPLLPTEGTNSPRLGEGQLILLHLPFGQHSKVNVRSGVSARDAIAVVLRKRNIVPETCTVCIDADPMSPQIDLQADLGELAARLERNELWVHSECMELFNSIHHEFVPRTFSVLSVANCGVCRKIILVNGYRCNRCQFTFHKKCWGQVPALCEPDQISYDINKANQLRDVCAKYQGPHAAMAADILDSLLPAESPNEKPNKSRENFRQTESSTPRELSESPYPRDRSSSAPNINIIKDDFSLSELQSLKITSNSLHSGSQQYSHDALPAGSTSTVHSLGTALTPPQSAPPQKTTHIFFTEQQRMRSKSPGEARLSSPGSNSVAKIESAGSAASLLTVEGGSRFEITRRGGERFNRRRAAVEDWEIGNDKVIFKEQIGNGSFGTVYKAYYFGPVAVKKLNIRSPGPELLAAFKNEVTVLKKARHGNVLNFLGVIREPELAIVTQWCQGSSLYRHIHVIEPKVEFEMQTILEICKQISQGMNYLHSKNVIHRDLKTNNIFLTEGTTVKIGDFGLATVKTRFDDTTHGVVPNPNPTGSILWMAPEVIRMKSSNPYSTSSDVYSFGVCLYELLSGMLPYDDIKNRDQILFMVGTGLLKPNLNNLRNDTPKQFRTLLEECIKHKPEERPEFRYIYGVLDNIRLPKLKKSASEPNLHSRHHNRSGFNS</sequence>
<dbReference type="EC" id="2.7.11.1" evidence="2"/>
<dbReference type="InterPro" id="IPR017441">
    <property type="entry name" value="Protein_kinase_ATP_BS"/>
</dbReference>
<feature type="compositionally biased region" description="Low complexity" evidence="16">
    <location>
        <begin position="129"/>
        <end position="142"/>
    </location>
</feature>
<keyword evidence="10" id="KW-0221">Differentiation</keyword>
<protein>
    <recommendedName>
        <fullName evidence="13">Raf homolog serine/threonine-protein kinase</fullName>
        <ecNumber evidence="2">2.7.11.1</ecNumber>
    </recommendedName>
    <alternativeName>
        <fullName evidence="14">Abnormal cell lineage protein 45</fullName>
    </alternativeName>
</protein>
<evidence type="ECO:0000256" key="10">
    <source>
        <dbReference type="ARBA" id="ARBA00022943"/>
    </source>
</evidence>
<evidence type="ECO:0000313" key="21">
    <source>
        <dbReference type="Proteomes" id="UP000614601"/>
    </source>
</evidence>
<keyword evidence="5" id="KW-0479">Metal-binding</keyword>
<dbReference type="SMART" id="SM00220">
    <property type="entry name" value="S_TKc"/>
    <property type="match status" value="1"/>
</dbReference>
<keyword evidence="4" id="KW-0808">Transferase</keyword>
<feature type="region of interest" description="Disordered" evidence="16">
    <location>
        <begin position="157"/>
        <end position="180"/>
    </location>
</feature>
<keyword evidence="10" id="KW-0896">Oogenesis</keyword>
<evidence type="ECO:0000259" key="19">
    <source>
        <dbReference type="PROSITE" id="PS50898"/>
    </source>
</evidence>
<evidence type="ECO:0000259" key="17">
    <source>
        <dbReference type="PROSITE" id="PS50011"/>
    </source>
</evidence>
<dbReference type="CDD" id="cd14062">
    <property type="entry name" value="STKc_Raf"/>
    <property type="match status" value="1"/>
</dbReference>
<evidence type="ECO:0000256" key="16">
    <source>
        <dbReference type="SAM" id="MobiDB-lite"/>
    </source>
</evidence>
<dbReference type="SMART" id="SM00109">
    <property type="entry name" value="C1"/>
    <property type="match status" value="1"/>
</dbReference>
<dbReference type="SUPFAM" id="SSF56112">
    <property type="entry name" value="Protein kinase-like (PK-like)"/>
    <property type="match status" value="1"/>
</dbReference>
<evidence type="ECO:0000256" key="15">
    <source>
        <dbReference type="PROSITE-ProRule" id="PRU10141"/>
    </source>
</evidence>
<keyword evidence="6 15" id="KW-0547">Nucleotide-binding</keyword>
<dbReference type="Proteomes" id="UP000783686">
    <property type="component" value="Unassembled WGS sequence"/>
</dbReference>
<evidence type="ECO:0000256" key="4">
    <source>
        <dbReference type="ARBA" id="ARBA00022679"/>
    </source>
</evidence>
<gene>
    <name evidence="20" type="ORF">BOKJ2_LOCUS8705</name>
</gene>
<evidence type="ECO:0000256" key="6">
    <source>
        <dbReference type="ARBA" id="ARBA00022741"/>
    </source>
</evidence>
<evidence type="ECO:0000256" key="5">
    <source>
        <dbReference type="ARBA" id="ARBA00022723"/>
    </source>
</evidence>
<evidence type="ECO:0000256" key="3">
    <source>
        <dbReference type="ARBA" id="ARBA00022527"/>
    </source>
</evidence>
<feature type="region of interest" description="Disordered" evidence="16">
    <location>
        <begin position="359"/>
        <end position="400"/>
    </location>
</feature>
<feature type="compositionally biased region" description="Polar residues" evidence="16">
    <location>
        <begin position="119"/>
        <end position="128"/>
    </location>
</feature>
<comment type="caution">
    <text evidence="20">The sequence shown here is derived from an EMBL/GenBank/DDBJ whole genome shotgun (WGS) entry which is preliminary data.</text>
</comment>
<dbReference type="GO" id="GO:0046872">
    <property type="term" value="F:metal ion binding"/>
    <property type="evidence" value="ECO:0007669"/>
    <property type="project" value="UniProtKB-KW"/>
</dbReference>
<dbReference type="InterPro" id="IPR003116">
    <property type="entry name" value="RBD_dom"/>
</dbReference>
<name>A0A811KVW5_9BILA</name>
<keyword evidence="21" id="KW-1185">Reference proteome</keyword>
<dbReference type="CDD" id="cd20811">
    <property type="entry name" value="C1_Raf"/>
    <property type="match status" value="1"/>
</dbReference>
<keyword evidence="9 15" id="KW-0067">ATP-binding</keyword>
<feature type="region of interest" description="Disordered" evidence="16">
    <location>
        <begin position="77"/>
        <end position="142"/>
    </location>
</feature>
<dbReference type="Gene3D" id="3.10.20.90">
    <property type="entry name" value="Phosphatidylinositol 3-kinase Catalytic Subunit, Chain A, domain 1"/>
    <property type="match status" value="1"/>
</dbReference>
<dbReference type="Proteomes" id="UP000614601">
    <property type="component" value="Unassembled WGS sequence"/>
</dbReference>
<dbReference type="SUPFAM" id="SSF57889">
    <property type="entry name" value="Cysteine-rich domain"/>
    <property type="match status" value="1"/>
</dbReference>
<feature type="compositionally biased region" description="Low complexity" evidence="16">
    <location>
        <begin position="160"/>
        <end position="174"/>
    </location>
</feature>
<evidence type="ECO:0000256" key="2">
    <source>
        <dbReference type="ARBA" id="ARBA00012513"/>
    </source>
</evidence>
<dbReference type="InterPro" id="IPR008271">
    <property type="entry name" value="Ser/Thr_kinase_AS"/>
</dbReference>
<dbReference type="PROSITE" id="PS00107">
    <property type="entry name" value="PROTEIN_KINASE_ATP"/>
    <property type="match status" value="1"/>
</dbReference>
<keyword evidence="11" id="KW-0469">Meiosis</keyword>
<evidence type="ECO:0000256" key="1">
    <source>
        <dbReference type="ARBA" id="ARBA00010507"/>
    </source>
</evidence>
<dbReference type="PROSITE" id="PS50081">
    <property type="entry name" value="ZF_DAG_PE_2"/>
    <property type="match status" value="1"/>
</dbReference>
<dbReference type="AlphaFoldDB" id="A0A811KVW5"/>
<dbReference type="OrthoDB" id="774951at2759"/>
<evidence type="ECO:0000256" key="12">
    <source>
        <dbReference type="ARBA" id="ARBA00064215"/>
    </source>
</evidence>
<evidence type="ECO:0000256" key="9">
    <source>
        <dbReference type="ARBA" id="ARBA00022840"/>
    </source>
</evidence>
<comment type="similarity">
    <text evidence="1">Belongs to the protein kinase superfamily. TKL Ser/Thr protein kinase family. RAF subfamily.</text>
</comment>
<dbReference type="GO" id="GO:0048477">
    <property type="term" value="P:oogenesis"/>
    <property type="evidence" value="ECO:0007669"/>
    <property type="project" value="UniProtKB-KW"/>
</dbReference>
<evidence type="ECO:0000256" key="8">
    <source>
        <dbReference type="ARBA" id="ARBA00022833"/>
    </source>
</evidence>
<dbReference type="Pfam" id="PF00130">
    <property type="entry name" value="C1_1"/>
    <property type="match status" value="1"/>
</dbReference>
<dbReference type="Gene3D" id="3.30.60.20">
    <property type="match status" value="1"/>
</dbReference>
<keyword evidence="3" id="KW-0723">Serine/threonine-protein kinase</keyword>
<dbReference type="SUPFAM" id="SSF54236">
    <property type="entry name" value="Ubiquitin-like"/>
    <property type="match status" value="1"/>
</dbReference>
<feature type="compositionally biased region" description="Basic and acidic residues" evidence="16">
    <location>
        <begin position="384"/>
        <end position="395"/>
    </location>
</feature>
<evidence type="ECO:0000256" key="13">
    <source>
        <dbReference type="ARBA" id="ARBA00070327"/>
    </source>
</evidence>
<dbReference type="Gene3D" id="1.10.510.10">
    <property type="entry name" value="Transferase(Phosphotransferase) domain 1"/>
    <property type="match status" value="1"/>
</dbReference>
<dbReference type="Pfam" id="PF07714">
    <property type="entry name" value="PK_Tyr_Ser-Thr"/>
    <property type="match status" value="1"/>
</dbReference>
<dbReference type="Gene3D" id="3.30.200.20">
    <property type="entry name" value="Phosphorylase Kinase, domain 1"/>
    <property type="match status" value="1"/>
</dbReference>
<dbReference type="EMBL" id="CAJFDH010000004">
    <property type="protein sequence ID" value="CAD5219960.1"/>
    <property type="molecule type" value="Genomic_DNA"/>
</dbReference>